<keyword evidence="3" id="KW-1185">Reference proteome</keyword>
<dbReference type="InterPro" id="IPR030395">
    <property type="entry name" value="GP_PDE_dom"/>
</dbReference>
<dbReference type="EMBL" id="JBHSQJ010000117">
    <property type="protein sequence ID" value="MFC5910396.1"/>
    <property type="molecule type" value="Genomic_DNA"/>
</dbReference>
<dbReference type="PANTHER" id="PTHR46211">
    <property type="entry name" value="GLYCEROPHOSPHORYL DIESTER PHOSPHODIESTERASE"/>
    <property type="match status" value="1"/>
</dbReference>
<dbReference type="PROSITE" id="PS51704">
    <property type="entry name" value="GP_PDE"/>
    <property type="match status" value="1"/>
</dbReference>
<dbReference type="CDD" id="cd08582">
    <property type="entry name" value="GDPD_like_2"/>
    <property type="match status" value="1"/>
</dbReference>
<organism evidence="2 3">
    <name type="scientific">Streptacidiphilus monticola</name>
    <dbReference type="NCBI Taxonomy" id="2161674"/>
    <lineage>
        <taxon>Bacteria</taxon>
        <taxon>Bacillati</taxon>
        <taxon>Actinomycetota</taxon>
        <taxon>Actinomycetes</taxon>
        <taxon>Kitasatosporales</taxon>
        <taxon>Streptomycetaceae</taxon>
        <taxon>Streptacidiphilus</taxon>
    </lineage>
</organism>
<dbReference type="PANTHER" id="PTHR46211:SF13">
    <property type="entry name" value="GLYCEROPHOSPHODIESTER PHOSPHODIESTERASE 1-RELATED"/>
    <property type="match status" value="1"/>
</dbReference>
<dbReference type="RefSeq" id="WP_380587493.1">
    <property type="nucleotide sequence ID" value="NZ_JBHSQJ010000117.1"/>
</dbReference>
<dbReference type="Gene3D" id="3.20.20.190">
    <property type="entry name" value="Phosphatidylinositol (PI) phosphodiesterase"/>
    <property type="match status" value="1"/>
</dbReference>
<evidence type="ECO:0000259" key="1">
    <source>
        <dbReference type="PROSITE" id="PS51704"/>
    </source>
</evidence>
<reference evidence="3" key="1">
    <citation type="journal article" date="2019" name="Int. J. Syst. Evol. Microbiol.">
        <title>The Global Catalogue of Microorganisms (GCM) 10K type strain sequencing project: providing services to taxonomists for standard genome sequencing and annotation.</title>
        <authorList>
            <consortium name="The Broad Institute Genomics Platform"/>
            <consortium name="The Broad Institute Genome Sequencing Center for Infectious Disease"/>
            <person name="Wu L."/>
            <person name="Ma J."/>
        </authorList>
    </citation>
    <scope>NUCLEOTIDE SEQUENCE [LARGE SCALE GENOMIC DNA]</scope>
    <source>
        <strain evidence="3">JCM 4816</strain>
    </source>
</reference>
<gene>
    <name evidence="2" type="ORF">ACFP3V_24635</name>
</gene>
<proteinExistence type="predicted"/>
<dbReference type="SUPFAM" id="SSF51695">
    <property type="entry name" value="PLC-like phosphodiesterases"/>
    <property type="match status" value="1"/>
</dbReference>
<dbReference type="Proteomes" id="UP001596174">
    <property type="component" value="Unassembled WGS sequence"/>
</dbReference>
<protein>
    <submittedName>
        <fullName evidence="2">Glycerophosphodiester phosphodiesterase</fullName>
    </submittedName>
</protein>
<comment type="caution">
    <text evidence="2">The sequence shown here is derived from an EMBL/GenBank/DDBJ whole genome shotgun (WGS) entry which is preliminary data.</text>
</comment>
<sequence length="263" mass="29115">MPVEREPSVIAHRGASGTYAEHTLAAYQLAIEQGADGLECDVRLTADGHLVCVHDRTVDRTSNGKGVVSTLELAELSQLDFGNWRNGPEEADWTGPEHTRVLTLERLLELHADAGRRVELAVETKHPTRYAGLVEKRLLELLRRFDLVRTGSPVRVMSFSQLSLRRIRDAAPELPTVFLTERVLPWLRDGSLPYGARIAGPGIDLVRANPGYVRALQRAGQQVHVWTVDEVADIELCLELGVDAIISNHPLRVIEHLAARKGA</sequence>
<feature type="domain" description="GP-PDE" evidence="1">
    <location>
        <begin position="7"/>
        <end position="257"/>
    </location>
</feature>
<dbReference type="InterPro" id="IPR017946">
    <property type="entry name" value="PLC-like_Pdiesterase_TIM-brl"/>
</dbReference>
<name>A0ABW1G6S1_9ACTN</name>
<evidence type="ECO:0000313" key="2">
    <source>
        <dbReference type="EMBL" id="MFC5910396.1"/>
    </source>
</evidence>
<accession>A0ABW1G6S1</accession>
<evidence type="ECO:0000313" key="3">
    <source>
        <dbReference type="Proteomes" id="UP001596174"/>
    </source>
</evidence>
<dbReference type="Pfam" id="PF03009">
    <property type="entry name" value="GDPD"/>
    <property type="match status" value="1"/>
</dbReference>